<dbReference type="InterPro" id="IPR029055">
    <property type="entry name" value="Ntn_hydrolases_N"/>
</dbReference>
<name>A0A1H0N6K0_9CLOT</name>
<dbReference type="STRING" id="94869.SAMN04488529_101711"/>
<protein>
    <recommendedName>
        <fullName evidence="3">20S proteasome, alpha and beta subunits</fullName>
    </recommendedName>
</protein>
<keyword evidence="2" id="KW-1185">Reference proteome</keyword>
<proteinExistence type="predicted"/>
<dbReference type="AlphaFoldDB" id="A0A1H0N6K0"/>
<sequence>MSLILIAAMEDYIIMMSDGRVSRGNDNEFHILDDNYKKLLRLNETICIGYGGSKEPCVEVVDYLKMYYKNEKDLDKLFNLLNQKAGNVFGNYISKGIKIKMQIVIGGINKGQIKFKTIKSIDYDFNKIYIKSYFTTEEHIPEGDTLSYCMMNPDGIEDLLFYKLLCRNTSFGVDDIKITMKECIDIASEKSRTINKNKFFEVIRR</sequence>
<accession>A0A1H0N6K0</accession>
<dbReference type="EMBL" id="FNJM01000001">
    <property type="protein sequence ID" value="SDO88314.1"/>
    <property type="molecule type" value="Genomic_DNA"/>
</dbReference>
<reference evidence="1 2" key="1">
    <citation type="submission" date="2016-10" db="EMBL/GenBank/DDBJ databases">
        <authorList>
            <person name="de Groot N.N."/>
        </authorList>
    </citation>
    <scope>NUCLEOTIDE SEQUENCE [LARGE SCALE GENOMIC DNA]</scope>
    <source>
        <strain evidence="1 2">DSM 12272</strain>
    </source>
</reference>
<dbReference type="Gene3D" id="3.60.20.10">
    <property type="entry name" value="Glutamine Phosphoribosylpyrophosphate, subunit 1, domain 1"/>
    <property type="match status" value="1"/>
</dbReference>
<organism evidence="1 2">
    <name type="scientific">Clostridium gasigenes</name>
    <dbReference type="NCBI Taxonomy" id="94869"/>
    <lineage>
        <taxon>Bacteria</taxon>
        <taxon>Bacillati</taxon>
        <taxon>Bacillota</taxon>
        <taxon>Clostridia</taxon>
        <taxon>Eubacteriales</taxon>
        <taxon>Clostridiaceae</taxon>
        <taxon>Clostridium</taxon>
    </lineage>
</organism>
<dbReference type="Proteomes" id="UP000198597">
    <property type="component" value="Unassembled WGS sequence"/>
</dbReference>
<evidence type="ECO:0000313" key="2">
    <source>
        <dbReference type="Proteomes" id="UP000198597"/>
    </source>
</evidence>
<dbReference type="RefSeq" id="WP_089965888.1">
    <property type="nucleotide sequence ID" value="NZ_FNJM01000001.1"/>
</dbReference>
<evidence type="ECO:0008006" key="3">
    <source>
        <dbReference type="Google" id="ProtNLM"/>
    </source>
</evidence>
<gene>
    <name evidence="1" type="ORF">SAMN04488529_101711</name>
</gene>
<evidence type="ECO:0000313" key="1">
    <source>
        <dbReference type="EMBL" id="SDO88314.1"/>
    </source>
</evidence>
<dbReference type="SUPFAM" id="SSF56235">
    <property type="entry name" value="N-terminal nucleophile aminohydrolases (Ntn hydrolases)"/>
    <property type="match status" value="1"/>
</dbReference>